<sequence length="185" mass="20167">MVKSAQTTKVVTGKVRFSYVNAFQPRAAVEGQDPKYSVCVLIPKTDKRTLARIKAAIEAAKEKGKERWGGKVPAMLKTPLRDGDVERPDQPEFAGCYFLNASSKFKPGVVDADLNPVLDPSEFYSGCYGRASLNFYPYSVSGNRGIAAGLNNLQKLEDGEPLGGRVSAQSEFGSFEDDEEDDFLG</sequence>
<dbReference type="SUPFAM" id="SSF50249">
    <property type="entry name" value="Nucleic acid-binding proteins"/>
    <property type="match status" value="1"/>
</dbReference>
<reference evidence="2 3" key="1">
    <citation type="submission" date="2020-07" db="EMBL/GenBank/DDBJ databases">
        <authorList>
            <person name="Feng H."/>
        </authorList>
    </citation>
    <scope>NUCLEOTIDE SEQUENCE [LARGE SCALE GENOMIC DNA]</scope>
    <source>
        <strain evidence="3">s-11</strain>
    </source>
</reference>
<organism evidence="2 3">
    <name type="scientific">Thermoactinomyces daqus</name>
    <dbReference type="NCBI Taxonomy" id="1329516"/>
    <lineage>
        <taxon>Bacteria</taxon>
        <taxon>Bacillati</taxon>
        <taxon>Bacillota</taxon>
        <taxon>Bacilli</taxon>
        <taxon>Bacillales</taxon>
        <taxon>Thermoactinomycetaceae</taxon>
        <taxon>Thermoactinomyces</taxon>
    </lineage>
</organism>
<evidence type="ECO:0000256" key="1">
    <source>
        <dbReference type="SAM" id="MobiDB-lite"/>
    </source>
</evidence>
<dbReference type="RefSeq" id="WP_152568518.1">
    <property type="nucleotide sequence ID" value="NZ_JACEIP010000003.1"/>
</dbReference>
<name>A0A7W1X8D5_9BACL</name>
<evidence type="ECO:0000313" key="3">
    <source>
        <dbReference type="Proteomes" id="UP000530514"/>
    </source>
</evidence>
<proteinExistence type="predicted"/>
<dbReference type="Gene3D" id="2.40.50.140">
    <property type="entry name" value="Nucleic acid-binding proteins"/>
    <property type="match status" value="1"/>
</dbReference>
<dbReference type="EMBL" id="JACEIP010000003">
    <property type="protein sequence ID" value="MBA4541958.1"/>
    <property type="molecule type" value="Genomic_DNA"/>
</dbReference>
<protein>
    <submittedName>
        <fullName evidence="2">DUF2815 family protein</fullName>
    </submittedName>
</protein>
<evidence type="ECO:0000313" key="2">
    <source>
        <dbReference type="EMBL" id="MBA4541958.1"/>
    </source>
</evidence>
<feature type="compositionally biased region" description="Acidic residues" evidence="1">
    <location>
        <begin position="174"/>
        <end position="185"/>
    </location>
</feature>
<comment type="caution">
    <text evidence="2">The sequence shown here is derived from an EMBL/GenBank/DDBJ whole genome shotgun (WGS) entry which is preliminary data.</text>
</comment>
<dbReference type="Proteomes" id="UP000530514">
    <property type="component" value="Unassembled WGS sequence"/>
</dbReference>
<dbReference type="AlphaFoldDB" id="A0A7W1X8D5"/>
<accession>A0A7W1X8D5</accession>
<gene>
    <name evidence="2" type="ORF">H1164_03450</name>
</gene>
<dbReference type="InterPro" id="IPR022595">
    <property type="entry name" value="Enc34_ssDNA-bd"/>
</dbReference>
<feature type="region of interest" description="Disordered" evidence="1">
    <location>
        <begin position="158"/>
        <end position="185"/>
    </location>
</feature>
<keyword evidence="3" id="KW-1185">Reference proteome</keyword>
<dbReference type="OrthoDB" id="9786575at2"/>
<dbReference type="Pfam" id="PF10991">
    <property type="entry name" value="Enc34_ssDNA-bd"/>
    <property type="match status" value="1"/>
</dbReference>
<dbReference type="InterPro" id="IPR012340">
    <property type="entry name" value="NA-bd_OB-fold"/>
</dbReference>